<dbReference type="EMBL" id="JAMLJM010000004">
    <property type="protein sequence ID" value="MCL9809176.1"/>
    <property type="molecule type" value="Genomic_DNA"/>
</dbReference>
<evidence type="ECO:0000313" key="3">
    <source>
        <dbReference type="EMBL" id="MCL9809176.1"/>
    </source>
</evidence>
<gene>
    <name evidence="3" type="ORF">NAT50_07365</name>
</gene>
<protein>
    <recommendedName>
        <fullName evidence="2">Haemolysin activator HlyB C-terminal domain-containing protein</fullName>
    </recommendedName>
</protein>
<evidence type="ECO:0000259" key="2">
    <source>
        <dbReference type="Pfam" id="PF03865"/>
    </source>
</evidence>
<accession>A0ABT0TPG5</accession>
<reference evidence="3 4" key="1">
    <citation type="submission" date="2022-05" db="EMBL/GenBank/DDBJ databases">
        <title>Flavobacterium sp., isolated from activated sludge.</title>
        <authorList>
            <person name="Ran Q."/>
        </authorList>
    </citation>
    <scope>NUCLEOTIDE SEQUENCE [LARGE SCALE GENOMIC DNA]</scope>
    <source>
        <strain evidence="3 4">HXWNR70</strain>
    </source>
</reference>
<name>A0ABT0TPG5_9FLAO</name>
<feature type="coiled-coil region" evidence="1">
    <location>
        <begin position="146"/>
        <end position="173"/>
    </location>
</feature>
<dbReference type="InterPro" id="IPR005565">
    <property type="entry name" value="Hemolysn_activator_HlyB_C"/>
</dbReference>
<dbReference type="Gene3D" id="2.40.160.50">
    <property type="entry name" value="membrane protein fhac: a member of the omp85/tpsb transporter family"/>
    <property type="match status" value="1"/>
</dbReference>
<dbReference type="Pfam" id="PF03865">
    <property type="entry name" value="ShlB"/>
    <property type="match status" value="1"/>
</dbReference>
<evidence type="ECO:0000256" key="1">
    <source>
        <dbReference type="SAM" id="Coils"/>
    </source>
</evidence>
<sequence length="555" mass="65488">MSLRFLILFFLLYIQNSFGQQFYLTISSDNQDENKIIDSISYQKKHSSVKSILEEEKNFKKKIETIGFFEAQFENIKKINDSIFLTKTFLNSQIKQTYIYINKKDQAEYPWVIFNTLKDTVKINTKDVENYLESLLTQYEKKGYPLTKLKLINQKQEKNILQAQLEINREQNRKMDLIVINGYDKFPKNHLTNLKRQYKRKTYNQENLQKLYNEINKLSFVKQTKFPEILFTNDSTKIFVYAEKNKPNTFDGFLGFTNDKQKKLSLSGYLDLQLENLLNSGEKIKIFWKSDGNNQKTFDSTLELPYLMQSRIGLKAQLNIFKQDSTYQNTLTNINLGYYFKHNARLFVGYQETESSNILNINNNQISDFTNYFLTTNFEYFDTDDNILFPKKTFFYTKIGTGKRTGTQYKNNQFFFSTEISHNFYLNRKNIFFLRNQNQYLESNQYLTNELFRFGGLNSIRGFNENSLQGNLFSSIQTEYRYIPTPNLYLYTITDYGYLQDKTTQQNSNLLGIGIGFGLLTKNGLFNVALTNGSTKNQNIKLNNSIIQLNFKNNF</sequence>
<evidence type="ECO:0000313" key="4">
    <source>
        <dbReference type="Proteomes" id="UP001317191"/>
    </source>
</evidence>
<dbReference type="RefSeq" id="WP_250592576.1">
    <property type="nucleotide sequence ID" value="NZ_JAMLJM010000004.1"/>
</dbReference>
<keyword evidence="4" id="KW-1185">Reference proteome</keyword>
<comment type="caution">
    <text evidence="3">The sequence shown here is derived from an EMBL/GenBank/DDBJ whole genome shotgun (WGS) entry which is preliminary data.</text>
</comment>
<organism evidence="3 4">
    <name type="scientific">Flavobacterium luminosum</name>
    <dbReference type="NCBI Taxonomy" id="2949086"/>
    <lineage>
        <taxon>Bacteria</taxon>
        <taxon>Pseudomonadati</taxon>
        <taxon>Bacteroidota</taxon>
        <taxon>Flavobacteriia</taxon>
        <taxon>Flavobacteriales</taxon>
        <taxon>Flavobacteriaceae</taxon>
        <taxon>Flavobacterium</taxon>
    </lineage>
</organism>
<proteinExistence type="predicted"/>
<feature type="domain" description="Haemolysin activator HlyB C-terminal" evidence="2">
    <location>
        <begin position="412"/>
        <end position="517"/>
    </location>
</feature>
<dbReference type="Proteomes" id="UP001317191">
    <property type="component" value="Unassembled WGS sequence"/>
</dbReference>
<keyword evidence="1" id="KW-0175">Coiled coil</keyword>